<keyword evidence="12" id="KW-0479">Metal-binding</keyword>
<dbReference type="InterPro" id="IPR000719">
    <property type="entry name" value="Prot_kinase_dom"/>
</dbReference>
<evidence type="ECO:0000256" key="17">
    <source>
        <dbReference type="ARBA" id="ARBA00022842"/>
    </source>
</evidence>
<keyword evidence="11" id="KW-0808">Transferase</keyword>
<name>A0A6S7JY00_PARCT</name>
<sequence>MPLHDYTTGNVIGKGTYGEVSLVKHKKDRKQYVIKRVDIHNASKREQKAAEQEAKLLSQVRHPNIVSYKESFQGDDGFLYIVMAFCEGGDMYSRLKDQKGTYLEERQIVEWFVQIAMALQYLHDRHILHRDLKTQNIFLTKSKIIKVGDLGIARVLENASDMATTLIGTPYYMSPELFSNKPYSYKSDVWALGCCLYEMCTLKHAFNAKDMNSLVYKILKGKLPTMPKIYSYDLCDIIRSMLGQDPEKRPSVARLLRHSFIKKQIALFLEGTKNRQKKNLKAKEAQANTSKSSKASDSGYSGMDSREDPKTSDSARSKVTGNEESRQPERNNRDMNSNDQVVKQENESQFSARNKASKVASYEEREAKEVKKNLKSEQKSHDGRKSQEGRKAEDDGRAESSDRQSSRSRPLPPKPPSRNIVDASNNPDTKVSRERRRYKVSKQTEEKGSLAESPANSKESVGHEELKPKVSSGNPTSARERRRQRERESMGKAQSILPSSLSSEKISSSPISSDTKGLLYCYCT</sequence>
<keyword evidence="28" id="KW-1185">Reference proteome</keyword>
<dbReference type="FunFam" id="3.30.200.20:FF:000247">
    <property type="entry name" value="serine/threonine-protein kinase Nek4 isoform X1"/>
    <property type="match status" value="1"/>
</dbReference>
<dbReference type="GO" id="GO:0004674">
    <property type="term" value="F:protein serine/threonine kinase activity"/>
    <property type="evidence" value="ECO:0007669"/>
    <property type="project" value="UniProtKB-KW"/>
</dbReference>
<keyword evidence="7" id="KW-0963">Cytoplasm</keyword>
<dbReference type="OrthoDB" id="248923at2759"/>
<feature type="compositionally biased region" description="Low complexity" evidence="25">
    <location>
        <begin position="290"/>
        <end position="302"/>
    </location>
</feature>
<evidence type="ECO:0000256" key="21">
    <source>
        <dbReference type="ARBA" id="ARBA00048679"/>
    </source>
</evidence>
<evidence type="ECO:0000256" key="12">
    <source>
        <dbReference type="ARBA" id="ARBA00022723"/>
    </source>
</evidence>
<dbReference type="GO" id="GO:0005737">
    <property type="term" value="C:cytoplasm"/>
    <property type="evidence" value="ECO:0007669"/>
    <property type="project" value="UniProtKB-SubCell"/>
</dbReference>
<comment type="subcellular location">
    <subcellularLocation>
        <location evidence="2">Cell projection</location>
        <location evidence="2">Cilium</location>
    </subcellularLocation>
    <subcellularLocation>
        <location evidence="3">Cytoplasm</location>
    </subcellularLocation>
</comment>
<keyword evidence="13" id="KW-0547">Nucleotide-binding</keyword>
<dbReference type="GO" id="GO:0051301">
    <property type="term" value="P:cell division"/>
    <property type="evidence" value="ECO:0007669"/>
    <property type="project" value="UniProtKB-KW"/>
</dbReference>
<evidence type="ECO:0000256" key="23">
    <source>
        <dbReference type="ARBA" id="ARBA00080102"/>
    </source>
</evidence>
<keyword evidence="17" id="KW-0460">Magnesium</keyword>
<gene>
    <name evidence="27" type="ORF">PACLA_8A044161</name>
</gene>
<comment type="caution">
    <text evidence="27">The sequence shown here is derived from an EMBL/GenBank/DDBJ whole genome shotgun (WGS) entry which is preliminary data.</text>
</comment>
<accession>A0A6S7JY00</accession>
<keyword evidence="8" id="KW-0723">Serine/threonine-protein kinase</keyword>
<dbReference type="InterPro" id="IPR008271">
    <property type="entry name" value="Ser/Thr_kinase_AS"/>
</dbReference>
<keyword evidence="6" id="KW-0488">Methylation</keyword>
<proteinExistence type="inferred from homology"/>
<comment type="cofactor">
    <cofactor evidence="1">
        <name>Mn(2+)</name>
        <dbReference type="ChEBI" id="CHEBI:29035"/>
    </cofactor>
</comment>
<dbReference type="Gene3D" id="3.30.200.20">
    <property type="entry name" value="Phosphorylase Kinase, domain 1"/>
    <property type="match status" value="1"/>
</dbReference>
<keyword evidence="15 27" id="KW-0418">Kinase</keyword>
<evidence type="ECO:0000256" key="22">
    <source>
        <dbReference type="ARBA" id="ARBA00067731"/>
    </source>
</evidence>
<evidence type="ECO:0000256" key="4">
    <source>
        <dbReference type="ARBA" id="ARBA00010886"/>
    </source>
</evidence>
<evidence type="ECO:0000256" key="13">
    <source>
        <dbReference type="ARBA" id="ARBA00022741"/>
    </source>
</evidence>
<evidence type="ECO:0000256" key="16">
    <source>
        <dbReference type="ARBA" id="ARBA00022840"/>
    </source>
</evidence>
<dbReference type="Proteomes" id="UP001152795">
    <property type="component" value="Unassembled WGS sequence"/>
</dbReference>
<evidence type="ECO:0000256" key="5">
    <source>
        <dbReference type="ARBA" id="ARBA00012513"/>
    </source>
</evidence>
<keyword evidence="9" id="KW-0597">Phosphoprotein</keyword>
<evidence type="ECO:0000256" key="11">
    <source>
        <dbReference type="ARBA" id="ARBA00022679"/>
    </source>
</evidence>
<dbReference type="GO" id="GO:0005929">
    <property type="term" value="C:cilium"/>
    <property type="evidence" value="ECO:0007669"/>
    <property type="project" value="UniProtKB-SubCell"/>
</dbReference>
<feature type="compositionally biased region" description="Polar residues" evidence="25">
    <location>
        <begin position="334"/>
        <end position="354"/>
    </location>
</feature>
<dbReference type="Gene3D" id="1.10.510.10">
    <property type="entry name" value="Transferase(Phosphotransferase) domain 1"/>
    <property type="match status" value="1"/>
</dbReference>
<dbReference type="SMART" id="SM00220">
    <property type="entry name" value="S_TKc"/>
    <property type="match status" value="1"/>
</dbReference>
<dbReference type="EC" id="2.7.11.1" evidence="5"/>
<keyword evidence="19" id="KW-0131">Cell cycle</keyword>
<reference evidence="27" key="1">
    <citation type="submission" date="2020-04" db="EMBL/GenBank/DDBJ databases">
        <authorList>
            <person name="Alioto T."/>
            <person name="Alioto T."/>
            <person name="Gomez Garrido J."/>
        </authorList>
    </citation>
    <scope>NUCLEOTIDE SEQUENCE</scope>
    <source>
        <strain evidence="27">A484AB</strain>
    </source>
</reference>
<keyword evidence="14" id="KW-0498">Mitosis</keyword>
<evidence type="ECO:0000256" key="20">
    <source>
        <dbReference type="ARBA" id="ARBA00047899"/>
    </source>
</evidence>
<comment type="catalytic activity">
    <reaction evidence="20">
        <text>L-threonyl-[protein] + ATP = O-phospho-L-threonyl-[protein] + ADP + H(+)</text>
        <dbReference type="Rhea" id="RHEA:46608"/>
        <dbReference type="Rhea" id="RHEA-COMP:11060"/>
        <dbReference type="Rhea" id="RHEA-COMP:11605"/>
        <dbReference type="ChEBI" id="CHEBI:15378"/>
        <dbReference type="ChEBI" id="CHEBI:30013"/>
        <dbReference type="ChEBI" id="CHEBI:30616"/>
        <dbReference type="ChEBI" id="CHEBI:61977"/>
        <dbReference type="ChEBI" id="CHEBI:456216"/>
        <dbReference type="EC" id="2.7.11.1"/>
    </reaction>
</comment>
<feature type="region of interest" description="Disordered" evidence="25">
    <location>
        <begin position="277"/>
        <end position="516"/>
    </location>
</feature>
<evidence type="ECO:0000256" key="10">
    <source>
        <dbReference type="ARBA" id="ARBA00022618"/>
    </source>
</evidence>
<feature type="domain" description="Protein kinase" evidence="26">
    <location>
        <begin position="6"/>
        <end position="261"/>
    </location>
</feature>
<dbReference type="GO" id="GO:0005524">
    <property type="term" value="F:ATP binding"/>
    <property type="evidence" value="ECO:0007669"/>
    <property type="project" value="UniProtKB-UniRule"/>
</dbReference>
<dbReference type="PROSITE" id="PS50011">
    <property type="entry name" value="PROTEIN_KINASE_DOM"/>
    <property type="match status" value="1"/>
</dbReference>
<evidence type="ECO:0000256" key="9">
    <source>
        <dbReference type="ARBA" id="ARBA00022553"/>
    </source>
</evidence>
<evidence type="ECO:0000256" key="19">
    <source>
        <dbReference type="ARBA" id="ARBA00023306"/>
    </source>
</evidence>
<comment type="similarity">
    <text evidence="4">Belongs to the protein kinase superfamily. NEK Ser/Thr protein kinase family. NIMA subfamily.</text>
</comment>
<dbReference type="SUPFAM" id="SSF56112">
    <property type="entry name" value="Protein kinase-like (PK-like)"/>
    <property type="match status" value="1"/>
</dbReference>
<evidence type="ECO:0000256" key="8">
    <source>
        <dbReference type="ARBA" id="ARBA00022527"/>
    </source>
</evidence>
<protein>
    <recommendedName>
        <fullName evidence="22">Serine/threonine-protein kinase Nek4</fullName>
        <ecNumber evidence="5">2.7.11.1</ecNumber>
    </recommendedName>
    <alternativeName>
        <fullName evidence="24">Never in mitosis A-related kinase 4</fullName>
    </alternativeName>
    <alternativeName>
        <fullName evidence="23">Serine/threonine-protein kinase 2</fullName>
    </alternativeName>
</protein>
<evidence type="ECO:0000256" key="2">
    <source>
        <dbReference type="ARBA" id="ARBA00004138"/>
    </source>
</evidence>
<dbReference type="PROSITE" id="PS00108">
    <property type="entry name" value="PROTEIN_KINASE_ST"/>
    <property type="match status" value="1"/>
</dbReference>
<dbReference type="InterPro" id="IPR051131">
    <property type="entry name" value="NEK_Ser/Thr_kinase_NIMA"/>
</dbReference>
<evidence type="ECO:0000313" key="27">
    <source>
        <dbReference type="EMBL" id="CAB4021192.1"/>
    </source>
</evidence>
<dbReference type="FunFam" id="1.10.510.10:FF:000219">
    <property type="entry name" value="Putative serine/threonine-protein kinase Nek4"/>
    <property type="match status" value="1"/>
</dbReference>
<evidence type="ECO:0000256" key="15">
    <source>
        <dbReference type="ARBA" id="ARBA00022777"/>
    </source>
</evidence>
<dbReference type="PROSITE" id="PS00107">
    <property type="entry name" value="PROTEIN_KINASE_ATP"/>
    <property type="match status" value="1"/>
</dbReference>
<feature type="compositionally biased region" description="Low complexity" evidence="25">
    <location>
        <begin position="495"/>
        <end position="513"/>
    </location>
</feature>
<evidence type="ECO:0000256" key="24">
    <source>
        <dbReference type="ARBA" id="ARBA00082679"/>
    </source>
</evidence>
<evidence type="ECO:0000256" key="1">
    <source>
        <dbReference type="ARBA" id="ARBA00001936"/>
    </source>
</evidence>
<evidence type="ECO:0000256" key="7">
    <source>
        <dbReference type="ARBA" id="ARBA00022490"/>
    </source>
</evidence>
<dbReference type="EMBL" id="CACRXK020011314">
    <property type="protein sequence ID" value="CAB4021192.1"/>
    <property type="molecule type" value="Genomic_DNA"/>
</dbReference>
<dbReference type="PANTHER" id="PTHR44899">
    <property type="entry name" value="CAMK FAMILY PROTEIN KINASE"/>
    <property type="match status" value="1"/>
</dbReference>
<keyword evidence="10" id="KW-0132">Cell division</keyword>
<evidence type="ECO:0000259" key="26">
    <source>
        <dbReference type="PROSITE" id="PS50011"/>
    </source>
</evidence>
<evidence type="ECO:0000256" key="3">
    <source>
        <dbReference type="ARBA" id="ARBA00004496"/>
    </source>
</evidence>
<evidence type="ECO:0000313" key="28">
    <source>
        <dbReference type="Proteomes" id="UP001152795"/>
    </source>
</evidence>
<evidence type="ECO:0000256" key="18">
    <source>
        <dbReference type="ARBA" id="ARBA00023273"/>
    </source>
</evidence>
<evidence type="ECO:0000256" key="25">
    <source>
        <dbReference type="SAM" id="MobiDB-lite"/>
    </source>
</evidence>
<feature type="compositionally biased region" description="Basic and acidic residues" evidence="25">
    <location>
        <begin position="361"/>
        <end position="405"/>
    </location>
</feature>
<dbReference type="Pfam" id="PF00069">
    <property type="entry name" value="Pkinase"/>
    <property type="match status" value="1"/>
</dbReference>
<dbReference type="CDD" id="cd08223">
    <property type="entry name" value="STKc_Nek4"/>
    <property type="match status" value="1"/>
</dbReference>
<dbReference type="GO" id="GO:0046872">
    <property type="term" value="F:metal ion binding"/>
    <property type="evidence" value="ECO:0007669"/>
    <property type="project" value="UniProtKB-KW"/>
</dbReference>
<organism evidence="27 28">
    <name type="scientific">Paramuricea clavata</name>
    <name type="common">Red gorgonian</name>
    <name type="synonym">Violescent sea-whip</name>
    <dbReference type="NCBI Taxonomy" id="317549"/>
    <lineage>
        <taxon>Eukaryota</taxon>
        <taxon>Metazoa</taxon>
        <taxon>Cnidaria</taxon>
        <taxon>Anthozoa</taxon>
        <taxon>Octocorallia</taxon>
        <taxon>Malacalcyonacea</taxon>
        <taxon>Plexauridae</taxon>
        <taxon>Paramuricea</taxon>
    </lineage>
</organism>
<feature type="compositionally biased region" description="Basic and acidic residues" evidence="25">
    <location>
        <begin position="304"/>
        <end position="333"/>
    </location>
</feature>
<keyword evidence="18" id="KW-0966">Cell projection</keyword>
<dbReference type="AlphaFoldDB" id="A0A6S7JY00"/>
<evidence type="ECO:0000256" key="6">
    <source>
        <dbReference type="ARBA" id="ARBA00022481"/>
    </source>
</evidence>
<dbReference type="InterPro" id="IPR017441">
    <property type="entry name" value="Protein_kinase_ATP_BS"/>
</dbReference>
<evidence type="ECO:0000256" key="14">
    <source>
        <dbReference type="ARBA" id="ARBA00022776"/>
    </source>
</evidence>
<comment type="catalytic activity">
    <reaction evidence="21">
        <text>L-seryl-[protein] + ATP = O-phospho-L-seryl-[protein] + ADP + H(+)</text>
        <dbReference type="Rhea" id="RHEA:17989"/>
        <dbReference type="Rhea" id="RHEA-COMP:9863"/>
        <dbReference type="Rhea" id="RHEA-COMP:11604"/>
        <dbReference type="ChEBI" id="CHEBI:15378"/>
        <dbReference type="ChEBI" id="CHEBI:29999"/>
        <dbReference type="ChEBI" id="CHEBI:30616"/>
        <dbReference type="ChEBI" id="CHEBI:83421"/>
        <dbReference type="ChEBI" id="CHEBI:456216"/>
        <dbReference type="EC" id="2.7.11.1"/>
    </reaction>
</comment>
<keyword evidence="16" id="KW-0067">ATP-binding</keyword>
<dbReference type="InterPro" id="IPR011009">
    <property type="entry name" value="Kinase-like_dom_sf"/>
</dbReference>
<dbReference type="PANTHER" id="PTHR44899:SF7">
    <property type="entry name" value="NIMA-RELATED KINASE"/>
    <property type="match status" value="1"/>
</dbReference>